<dbReference type="InterPro" id="IPR058581">
    <property type="entry name" value="TM_HPP"/>
</dbReference>
<comment type="caution">
    <text evidence="3">The sequence shown here is derived from an EMBL/GenBank/DDBJ whole genome shotgun (WGS) entry which is preliminary data.</text>
</comment>
<organism evidence="3 4">
    <name type="scientific">Rhodococcus zopfii</name>
    <dbReference type="NCBI Taxonomy" id="43772"/>
    <lineage>
        <taxon>Bacteria</taxon>
        <taxon>Bacillati</taxon>
        <taxon>Actinomycetota</taxon>
        <taxon>Actinomycetes</taxon>
        <taxon>Mycobacteriales</taxon>
        <taxon>Nocardiaceae</taxon>
        <taxon>Rhodococcus</taxon>
    </lineage>
</organism>
<dbReference type="Pfam" id="PF04982">
    <property type="entry name" value="TM_HPP"/>
    <property type="match status" value="1"/>
</dbReference>
<proteinExistence type="predicted"/>
<gene>
    <name evidence="3" type="ORF">F8M49_24705</name>
</gene>
<feature type="transmembrane region" description="Helical" evidence="1">
    <location>
        <begin position="21"/>
        <end position="41"/>
    </location>
</feature>
<dbReference type="PANTHER" id="PTHR33741">
    <property type="entry name" value="TRANSMEMBRANE PROTEIN DDB_G0269096-RELATED"/>
    <property type="match status" value="1"/>
</dbReference>
<dbReference type="InterPro" id="IPR007065">
    <property type="entry name" value="HPP"/>
</dbReference>
<keyword evidence="1" id="KW-1133">Transmembrane helix</keyword>
<feature type="transmembrane region" description="Helical" evidence="1">
    <location>
        <begin position="130"/>
        <end position="151"/>
    </location>
</feature>
<evidence type="ECO:0000313" key="3">
    <source>
        <dbReference type="EMBL" id="MDV2477789.1"/>
    </source>
</evidence>
<reference evidence="3 4" key="1">
    <citation type="submission" date="2019-10" db="EMBL/GenBank/DDBJ databases">
        <title>Draft Genome Assembly of Rhodococcus zopfii DSM44189.</title>
        <authorList>
            <person name="Sutton J.M."/>
            <person name="Akob D.M."/>
            <person name="Bushman T.J."/>
        </authorList>
    </citation>
    <scope>NUCLEOTIDE SEQUENCE [LARGE SCALE GENOMIC DNA]</scope>
    <source>
        <strain evidence="3 4">DSM 44189</strain>
    </source>
</reference>
<feature type="transmembrane region" description="Helical" evidence="1">
    <location>
        <begin position="47"/>
        <end position="66"/>
    </location>
</feature>
<dbReference type="Proteomes" id="UP001275440">
    <property type="component" value="Unassembled WGS sequence"/>
</dbReference>
<feature type="transmembrane region" description="Helical" evidence="1">
    <location>
        <begin position="78"/>
        <end position="110"/>
    </location>
</feature>
<dbReference type="EMBL" id="WBMO01000005">
    <property type="protein sequence ID" value="MDV2477789.1"/>
    <property type="molecule type" value="Genomic_DNA"/>
</dbReference>
<name>A0ABU3WUW5_9NOCA</name>
<evidence type="ECO:0000313" key="4">
    <source>
        <dbReference type="Proteomes" id="UP001275440"/>
    </source>
</evidence>
<evidence type="ECO:0000259" key="2">
    <source>
        <dbReference type="Pfam" id="PF04982"/>
    </source>
</evidence>
<evidence type="ECO:0000256" key="1">
    <source>
        <dbReference type="SAM" id="Phobius"/>
    </source>
</evidence>
<dbReference type="PANTHER" id="PTHR33741:SF5">
    <property type="entry name" value="TRANSMEMBRANE PROTEIN DDB_G0269096-RELATED"/>
    <property type="match status" value="1"/>
</dbReference>
<protein>
    <submittedName>
        <fullName evidence="3">HPP family protein</fullName>
    </submittedName>
</protein>
<keyword evidence="4" id="KW-1185">Reference proteome</keyword>
<keyword evidence="1" id="KW-0812">Transmembrane</keyword>
<keyword evidence="1" id="KW-0472">Membrane</keyword>
<sequence length="165" mass="16188">MTTRSAFPSSKAPARPTLGTVVLAVATSSTALCALVLLGSVSGHLLLIPPMAASMALVAGAPTLPLSQPRNVIGGQSISALVGVAVGCVGHSLWAGAVAGGVALGAMLATRTSHSPAAATAVIGALTVDGLVSFTACATLAAVILVVAGWISAKATRSGYPVYWW</sequence>
<feature type="domain" description="HPP transmembrane region" evidence="2">
    <location>
        <begin position="15"/>
        <end position="161"/>
    </location>
</feature>
<accession>A0ABU3WUW5</accession>